<evidence type="ECO:0000256" key="1">
    <source>
        <dbReference type="SAM" id="Phobius"/>
    </source>
</evidence>
<feature type="transmembrane region" description="Helical" evidence="1">
    <location>
        <begin position="28"/>
        <end position="48"/>
    </location>
</feature>
<keyword evidence="3" id="KW-1185">Reference proteome</keyword>
<accession>A0AAV0RNN7</accession>
<proteinExistence type="predicted"/>
<evidence type="ECO:0000313" key="2">
    <source>
        <dbReference type="EMBL" id="CAI0558711.1"/>
    </source>
</evidence>
<comment type="caution">
    <text evidence="2">The sequence shown here is derived from an EMBL/GenBank/DDBJ whole genome shotgun (WGS) entry which is preliminary data.</text>
</comment>
<gene>
    <name evidence="2" type="ORF">LITE_LOCUS48884</name>
</gene>
<organism evidence="2 3">
    <name type="scientific">Linum tenue</name>
    <dbReference type="NCBI Taxonomy" id="586396"/>
    <lineage>
        <taxon>Eukaryota</taxon>
        <taxon>Viridiplantae</taxon>
        <taxon>Streptophyta</taxon>
        <taxon>Embryophyta</taxon>
        <taxon>Tracheophyta</taxon>
        <taxon>Spermatophyta</taxon>
        <taxon>Magnoliopsida</taxon>
        <taxon>eudicotyledons</taxon>
        <taxon>Gunneridae</taxon>
        <taxon>Pentapetalae</taxon>
        <taxon>rosids</taxon>
        <taxon>fabids</taxon>
        <taxon>Malpighiales</taxon>
        <taxon>Linaceae</taxon>
        <taxon>Linum</taxon>
    </lineage>
</organism>
<sequence length="59" mass="6520">MLFFLNWWGARLGWMLGPVSPQPTAPPVITAFAISKIALTLSLAALTLRRGILLVPKRF</sequence>
<keyword evidence="1" id="KW-0472">Membrane</keyword>
<name>A0AAV0RNN7_9ROSI</name>
<keyword evidence="1" id="KW-0812">Transmembrane</keyword>
<dbReference type="AlphaFoldDB" id="A0AAV0RNN7"/>
<keyword evidence="1" id="KW-1133">Transmembrane helix</keyword>
<dbReference type="EMBL" id="CAMGYJ010000011">
    <property type="protein sequence ID" value="CAI0558711.1"/>
    <property type="molecule type" value="Genomic_DNA"/>
</dbReference>
<reference evidence="2" key="1">
    <citation type="submission" date="2022-08" db="EMBL/GenBank/DDBJ databases">
        <authorList>
            <person name="Gutierrez-Valencia J."/>
        </authorList>
    </citation>
    <scope>NUCLEOTIDE SEQUENCE</scope>
</reference>
<protein>
    <submittedName>
        <fullName evidence="2">Uncharacterized protein</fullName>
    </submittedName>
</protein>
<evidence type="ECO:0000313" key="3">
    <source>
        <dbReference type="Proteomes" id="UP001154282"/>
    </source>
</evidence>
<dbReference type="Proteomes" id="UP001154282">
    <property type="component" value="Unassembled WGS sequence"/>
</dbReference>